<dbReference type="GO" id="GO:0007264">
    <property type="term" value="P:small GTPase-mediated signal transduction"/>
    <property type="evidence" value="ECO:0007669"/>
    <property type="project" value="InterPro"/>
</dbReference>
<reference evidence="4" key="1">
    <citation type="journal article" date="2020" name="Microb. Genom.">
        <title>Genetic diversity of clinical and environmental Mucorales isolates obtained from an investigation of mucormycosis cases among solid organ transplant recipients.</title>
        <authorList>
            <person name="Nguyen M.H."/>
            <person name="Kaul D."/>
            <person name="Muto C."/>
            <person name="Cheng S.J."/>
            <person name="Richter R.A."/>
            <person name="Bruno V.M."/>
            <person name="Liu G."/>
            <person name="Beyhan S."/>
            <person name="Sundermann A.J."/>
            <person name="Mounaud S."/>
            <person name="Pasculle A.W."/>
            <person name="Nierman W.C."/>
            <person name="Driscoll E."/>
            <person name="Cumbie R."/>
            <person name="Clancy C.J."/>
            <person name="Dupont C.L."/>
        </authorList>
    </citation>
    <scope>NUCLEOTIDE SEQUENCE</scope>
    <source>
        <strain evidence="4">GL16</strain>
    </source>
</reference>
<dbReference type="Pfam" id="PF00617">
    <property type="entry name" value="RasGEF"/>
    <property type="match status" value="1"/>
</dbReference>
<feature type="region of interest" description="Disordered" evidence="2">
    <location>
        <begin position="602"/>
        <end position="639"/>
    </location>
</feature>
<dbReference type="InterPro" id="IPR001895">
    <property type="entry name" value="RASGEF_cat_dom"/>
</dbReference>
<feature type="compositionally biased region" description="Basic and acidic residues" evidence="2">
    <location>
        <begin position="457"/>
        <end position="466"/>
    </location>
</feature>
<dbReference type="Gene3D" id="1.10.840.10">
    <property type="entry name" value="Ras guanine-nucleotide exchange factors catalytic domain"/>
    <property type="match status" value="1"/>
</dbReference>
<dbReference type="EMBL" id="JAANIT010000112">
    <property type="protein sequence ID" value="KAG1552001.1"/>
    <property type="molecule type" value="Genomic_DNA"/>
</dbReference>
<dbReference type="Proteomes" id="UP000717996">
    <property type="component" value="Unassembled WGS sequence"/>
</dbReference>
<organism evidence="4 5">
    <name type="scientific">Rhizopus oryzae</name>
    <name type="common">Mucormycosis agent</name>
    <name type="synonym">Rhizopus arrhizus var. delemar</name>
    <dbReference type="NCBI Taxonomy" id="64495"/>
    <lineage>
        <taxon>Eukaryota</taxon>
        <taxon>Fungi</taxon>
        <taxon>Fungi incertae sedis</taxon>
        <taxon>Mucoromycota</taxon>
        <taxon>Mucoromycotina</taxon>
        <taxon>Mucoromycetes</taxon>
        <taxon>Mucorales</taxon>
        <taxon>Mucorineae</taxon>
        <taxon>Rhizopodaceae</taxon>
        <taxon>Rhizopus</taxon>
    </lineage>
</organism>
<sequence length="639" mass="73071">METNDDNELPVIPLSPITRSYILSSNALSQATEKLNESKQIYPQVSVDILRSLIQTTRVERHRLDALSQKMQSVEAATALFWDSDTLARQIAIINCQLYNAVWLDKHALSQLDMQQTKLCHLIDFHDYLTHSMAHQLIYWAELIKAENTTTVVPPIRSKDDLIAHLVRVAYLLLHAYRDFSGFAAIVKALDLPEVRRLNQLWQACPSRTKDMLNELIHTISPTNNFQAYHHSLYNKLEFCAQLRNNHHDNSETMIAIPWIQPHLSSIQSIIDFYTADSNKKDQRMLDKDFILSTPGAHKLDIEVSILELCQRNSTLNDSLSEDILDQTRSRQSSLASKAIHLEGLRTAVIPATNLNQLAPGDQLAHHWLVSRVYLSRDQLVDESIEVEPLIPGERILAKQSAVSAPISRRTSFVRQKHPGERMESSDVIQKPYKTNDVNAKPIIDLRYKTFQYLTKQQDDKKRDEAISDVSSTNLSKPKSSLSPSAPIFIPTESSSGKQSTTSSERWSGYPIDDEDNDSEIWLGYPAQGSDDDDSEIWKGYPCPNSDTDSPRRDSSQSETFEEWKGYHATKMEANWQREIAMKVKEYEWQGYTLETYNEDELDSSTMKNGQFEKSRKVRGQQGNQDKLLGDFQRKTMIK</sequence>
<feature type="compositionally biased region" description="Basic and acidic residues" evidence="2">
    <location>
        <begin position="549"/>
        <end position="559"/>
    </location>
</feature>
<dbReference type="InterPro" id="IPR036964">
    <property type="entry name" value="RASGEF_cat_dom_sf"/>
</dbReference>
<feature type="domain" description="Ras-GEF" evidence="3">
    <location>
        <begin position="83"/>
        <end position="345"/>
    </location>
</feature>
<accession>A0A9P6YLY8</accession>
<proteinExistence type="predicted"/>
<feature type="region of interest" description="Disordered" evidence="2">
    <location>
        <begin position="457"/>
        <end position="559"/>
    </location>
</feature>
<feature type="compositionally biased region" description="Low complexity" evidence="2">
    <location>
        <begin position="471"/>
        <end position="485"/>
    </location>
</feature>
<dbReference type="OrthoDB" id="10254377at2759"/>
<dbReference type="SMART" id="SM00147">
    <property type="entry name" value="RasGEF"/>
    <property type="match status" value="1"/>
</dbReference>
<feature type="compositionally biased region" description="Basic and acidic residues" evidence="2">
    <location>
        <begin position="628"/>
        <end position="639"/>
    </location>
</feature>
<dbReference type="SUPFAM" id="SSF48366">
    <property type="entry name" value="Ras GEF"/>
    <property type="match status" value="1"/>
</dbReference>
<comment type="caution">
    <text evidence="4">The sequence shown here is derived from an EMBL/GenBank/DDBJ whole genome shotgun (WGS) entry which is preliminary data.</text>
</comment>
<gene>
    <name evidence="4" type="ORF">G6F51_001489</name>
</gene>
<dbReference type="InterPro" id="IPR023578">
    <property type="entry name" value="Ras_GEF_dom_sf"/>
</dbReference>
<evidence type="ECO:0000259" key="3">
    <source>
        <dbReference type="PROSITE" id="PS50009"/>
    </source>
</evidence>
<keyword evidence="1" id="KW-0344">Guanine-nucleotide releasing factor</keyword>
<feature type="compositionally biased region" description="Low complexity" evidence="2">
    <location>
        <begin position="492"/>
        <end position="504"/>
    </location>
</feature>
<evidence type="ECO:0000256" key="1">
    <source>
        <dbReference type="PROSITE-ProRule" id="PRU00168"/>
    </source>
</evidence>
<evidence type="ECO:0000256" key="2">
    <source>
        <dbReference type="SAM" id="MobiDB-lite"/>
    </source>
</evidence>
<evidence type="ECO:0000313" key="4">
    <source>
        <dbReference type="EMBL" id="KAG1552001.1"/>
    </source>
</evidence>
<dbReference type="PROSITE" id="PS50009">
    <property type="entry name" value="RASGEF_CAT"/>
    <property type="match status" value="1"/>
</dbReference>
<name>A0A9P6YLY8_RHIOR</name>
<dbReference type="GO" id="GO:0005085">
    <property type="term" value="F:guanyl-nucleotide exchange factor activity"/>
    <property type="evidence" value="ECO:0007669"/>
    <property type="project" value="UniProtKB-KW"/>
</dbReference>
<protein>
    <recommendedName>
        <fullName evidence="3">Ras-GEF domain-containing protein</fullName>
    </recommendedName>
</protein>
<evidence type="ECO:0000313" key="5">
    <source>
        <dbReference type="Proteomes" id="UP000717996"/>
    </source>
</evidence>
<dbReference type="AlphaFoldDB" id="A0A9P6YLY8"/>